<keyword evidence="7" id="KW-0503">Monooxygenase</keyword>
<dbReference type="GO" id="GO:0016705">
    <property type="term" value="F:oxidoreductase activity, acting on paired donors, with incorporation or reduction of molecular oxygen"/>
    <property type="evidence" value="ECO:0007669"/>
    <property type="project" value="InterPro"/>
</dbReference>
<evidence type="ECO:0000256" key="4">
    <source>
        <dbReference type="ARBA" id="ARBA00022723"/>
    </source>
</evidence>
<comment type="similarity">
    <text evidence="2">Belongs to the cytochrome P450 family.</text>
</comment>
<dbReference type="Pfam" id="PF00067">
    <property type="entry name" value="p450"/>
    <property type="match status" value="1"/>
</dbReference>
<comment type="cofactor">
    <cofactor evidence="1">
        <name>heme</name>
        <dbReference type="ChEBI" id="CHEBI:30413"/>
    </cofactor>
</comment>
<dbReference type="GO" id="GO:0005506">
    <property type="term" value="F:iron ion binding"/>
    <property type="evidence" value="ECO:0007669"/>
    <property type="project" value="InterPro"/>
</dbReference>
<dbReference type="AlphaFoldDB" id="A0A7T8KLM4"/>
<dbReference type="GO" id="GO:0020037">
    <property type="term" value="F:heme binding"/>
    <property type="evidence" value="ECO:0007669"/>
    <property type="project" value="InterPro"/>
</dbReference>
<organism evidence="8 9">
    <name type="scientific">Caligus rogercresseyi</name>
    <name type="common">Sea louse</name>
    <dbReference type="NCBI Taxonomy" id="217165"/>
    <lineage>
        <taxon>Eukaryota</taxon>
        <taxon>Metazoa</taxon>
        <taxon>Ecdysozoa</taxon>
        <taxon>Arthropoda</taxon>
        <taxon>Crustacea</taxon>
        <taxon>Multicrustacea</taxon>
        <taxon>Hexanauplia</taxon>
        <taxon>Copepoda</taxon>
        <taxon>Siphonostomatoida</taxon>
        <taxon>Caligidae</taxon>
        <taxon>Caligus</taxon>
    </lineage>
</organism>
<name>A0A7T8KLM4_CALRO</name>
<keyword evidence="9" id="KW-1185">Reference proteome</keyword>
<dbReference type="Proteomes" id="UP000595437">
    <property type="component" value="Chromosome 2"/>
</dbReference>
<dbReference type="InterPro" id="IPR001128">
    <property type="entry name" value="Cyt_P450"/>
</dbReference>
<dbReference type="InterPro" id="IPR002401">
    <property type="entry name" value="Cyt_P450_E_grp-I"/>
</dbReference>
<keyword evidence="4" id="KW-0479">Metal-binding</keyword>
<proteinExistence type="inferred from homology"/>
<evidence type="ECO:0000256" key="6">
    <source>
        <dbReference type="ARBA" id="ARBA00023004"/>
    </source>
</evidence>
<dbReference type="PANTHER" id="PTHR24279:SF120">
    <property type="entry name" value="CYTOCHROME P450"/>
    <property type="match status" value="1"/>
</dbReference>
<evidence type="ECO:0000256" key="5">
    <source>
        <dbReference type="ARBA" id="ARBA00023002"/>
    </source>
</evidence>
<dbReference type="OrthoDB" id="3945418at2759"/>
<dbReference type="PANTHER" id="PTHR24279">
    <property type="entry name" value="CYTOCHROME P450"/>
    <property type="match status" value="1"/>
</dbReference>
<dbReference type="SUPFAM" id="SSF48264">
    <property type="entry name" value="Cytochrome P450"/>
    <property type="match status" value="1"/>
</dbReference>
<reference evidence="9" key="1">
    <citation type="submission" date="2021-01" db="EMBL/GenBank/DDBJ databases">
        <title>Caligus Genome Assembly.</title>
        <authorList>
            <person name="Gallardo-Escarate C."/>
        </authorList>
    </citation>
    <scope>NUCLEOTIDE SEQUENCE [LARGE SCALE GENOMIC DNA]</scope>
</reference>
<evidence type="ECO:0000313" key="9">
    <source>
        <dbReference type="Proteomes" id="UP000595437"/>
    </source>
</evidence>
<dbReference type="PRINTS" id="PR00463">
    <property type="entry name" value="EP450I"/>
</dbReference>
<accession>A0A7T8KLM4</accession>
<evidence type="ECO:0000256" key="7">
    <source>
        <dbReference type="ARBA" id="ARBA00023033"/>
    </source>
</evidence>
<dbReference type="Gene3D" id="1.10.630.10">
    <property type="entry name" value="Cytochrome P450"/>
    <property type="match status" value="1"/>
</dbReference>
<dbReference type="InterPro" id="IPR050479">
    <property type="entry name" value="CYP11_CYP27_families"/>
</dbReference>
<sequence length="74" mass="8620">MDNIYTLLMSLLTDGLSTTVPTLLFNIYCLSKSPQSQDKLYQEIQDVIKDDPEITTEHLKQMHFLKAFIKETLR</sequence>
<gene>
    <name evidence="8" type="ORF">FKW44_003191</name>
</gene>
<dbReference type="GO" id="GO:0004497">
    <property type="term" value="F:monooxygenase activity"/>
    <property type="evidence" value="ECO:0007669"/>
    <property type="project" value="UniProtKB-KW"/>
</dbReference>
<evidence type="ECO:0000313" key="8">
    <source>
        <dbReference type="EMBL" id="QQP58013.1"/>
    </source>
</evidence>
<evidence type="ECO:0000256" key="1">
    <source>
        <dbReference type="ARBA" id="ARBA00001971"/>
    </source>
</evidence>
<evidence type="ECO:0000256" key="3">
    <source>
        <dbReference type="ARBA" id="ARBA00022617"/>
    </source>
</evidence>
<dbReference type="InterPro" id="IPR036396">
    <property type="entry name" value="Cyt_P450_sf"/>
</dbReference>
<keyword evidence="3" id="KW-0349">Heme</keyword>
<dbReference type="EMBL" id="CP045891">
    <property type="protein sequence ID" value="QQP58013.1"/>
    <property type="molecule type" value="Genomic_DNA"/>
</dbReference>
<protein>
    <submittedName>
        <fullName evidence="8">Cytochrome P450 CYP44like</fullName>
    </submittedName>
</protein>
<evidence type="ECO:0000256" key="2">
    <source>
        <dbReference type="ARBA" id="ARBA00010617"/>
    </source>
</evidence>
<keyword evidence="6" id="KW-0408">Iron</keyword>
<keyword evidence="5" id="KW-0560">Oxidoreductase</keyword>